<dbReference type="Gene3D" id="1.20.1250.20">
    <property type="entry name" value="MFS general substrate transporter like domains"/>
    <property type="match status" value="1"/>
</dbReference>
<reference evidence="7" key="1">
    <citation type="submission" date="2021-02" db="EMBL/GenBank/DDBJ databases">
        <authorList>
            <person name="Dougan E. K."/>
            <person name="Rhodes N."/>
            <person name="Thang M."/>
            <person name="Chan C."/>
        </authorList>
    </citation>
    <scope>NUCLEOTIDE SEQUENCE</scope>
</reference>
<keyword evidence="4 6" id="KW-1133">Transmembrane helix</keyword>
<sequence>MPSSEAAYEGQAAVLYRLSADEGSIRAPEGDAFGPPQGMLQILRQLGMIVPFKLISSIGDGMVKPISSYLTLNFFARNHTGLHPGDIHCELDVTSPYCQQALVDAQMLMTVTSLAMPVAQLIILPAVGVFSDAYGRRKVLILVFTLCKLALLFSDLFVFFDAPLWFALAIPPFVNEQVITAVLSAACVDILDKPSRAAGIGLVFALDTMAYVCGRLLGLQMGMRASFLLATVGFVVSLFYLLILYPESLPAEKRSQLNFRSLMPWDSLPILWRNSVLQRLSLVMMLSAFIDVGANRVLPFWLPQRMNWVSQDAYLTEFFLDFSIIIWFLLLFSSLVAQGGEVGALLIGRAASMVCLIPMVTSVSPWQVMASTALCGGPMYFANPAIAGLKSRLVGEEEQGKMQAALGTIYAVSGSLGALVFGGLYQRLGDFDQFGQALIAVNLLFAGLIFGTLSALRDSLPKFLATSGKDVEKGGLSAKVSQSGHGYGSAY</sequence>
<keyword evidence="3 6" id="KW-0812">Transmembrane</keyword>
<comment type="caution">
    <text evidence="7">The sequence shown here is derived from an EMBL/GenBank/DDBJ whole genome shotgun (WGS) entry which is preliminary data.</text>
</comment>
<dbReference type="PANTHER" id="PTHR23504">
    <property type="entry name" value="MAJOR FACILITATOR SUPERFAMILY DOMAIN-CONTAINING PROTEIN 10"/>
    <property type="match status" value="1"/>
</dbReference>
<dbReference type="PANTHER" id="PTHR23504:SF15">
    <property type="entry name" value="MAJOR FACILITATOR SUPERFAMILY (MFS) PROFILE DOMAIN-CONTAINING PROTEIN"/>
    <property type="match status" value="1"/>
</dbReference>
<evidence type="ECO:0000256" key="2">
    <source>
        <dbReference type="ARBA" id="ARBA00022448"/>
    </source>
</evidence>
<dbReference type="AlphaFoldDB" id="A0A813IT63"/>
<feature type="transmembrane region" description="Helical" evidence="6">
    <location>
        <begin position="225"/>
        <end position="245"/>
    </location>
</feature>
<evidence type="ECO:0000256" key="1">
    <source>
        <dbReference type="ARBA" id="ARBA00004141"/>
    </source>
</evidence>
<dbReference type="GO" id="GO:0016020">
    <property type="term" value="C:membrane"/>
    <property type="evidence" value="ECO:0007669"/>
    <property type="project" value="UniProtKB-SubCell"/>
</dbReference>
<feature type="transmembrane region" description="Helical" evidence="6">
    <location>
        <begin position="366"/>
        <end position="383"/>
    </location>
</feature>
<accession>A0A813IT63</accession>
<feature type="transmembrane region" description="Helical" evidence="6">
    <location>
        <begin position="107"/>
        <end position="127"/>
    </location>
</feature>
<keyword evidence="2" id="KW-0813">Transport</keyword>
<dbReference type="Proteomes" id="UP000626109">
    <property type="component" value="Unassembled WGS sequence"/>
</dbReference>
<evidence type="ECO:0000256" key="3">
    <source>
        <dbReference type="ARBA" id="ARBA00022692"/>
    </source>
</evidence>
<proteinExistence type="predicted"/>
<dbReference type="EMBL" id="CAJNNW010013790">
    <property type="protein sequence ID" value="CAE8655814.1"/>
    <property type="molecule type" value="Genomic_DNA"/>
</dbReference>
<dbReference type="InterPro" id="IPR036259">
    <property type="entry name" value="MFS_trans_sf"/>
</dbReference>
<dbReference type="InterPro" id="IPR011701">
    <property type="entry name" value="MFS"/>
</dbReference>
<feature type="transmembrane region" description="Helical" evidence="6">
    <location>
        <begin position="437"/>
        <end position="456"/>
    </location>
</feature>
<feature type="transmembrane region" description="Helical" evidence="6">
    <location>
        <begin position="404"/>
        <end position="425"/>
    </location>
</feature>
<dbReference type="GO" id="GO:0022857">
    <property type="term" value="F:transmembrane transporter activity"/>
    <property type="evidence" value="ECO:0007669"/>
    <property type="project" value="InterPro"/>
</dbReference>
<feature type="transmembrane region" description="Helical" evidence="6">
    <location>
        <begin position="200"/>
        <end position="219"/>
    </location>
</feature>
<evidence type="ECO:0000313" key="7">
    <source>
        <dbReference type="EMBL" id="CAE8655814.1"/>
    </source>
</evidence>
<keyword evidence="5 6" id="KW-0472">Membrane</keyword>
<dbReference type="SUPFAM" id="SSF103473">
    <property type="entry name" value="MFS general substrate transporter"/>
    <property type="match status" value="1"/>
</dbReference>
<feature type="transmembrane region" description="Helical" evidence="6">
    <location>
        <begin position="139"/>
        <end position="160"/>
    </location>
</feature>
<evidence type="ECO:0000256" key="5">
    <source>
        <dbReference type="ARBA" id="ARBA00023136"/>
    </source>
</evidence>
<name>A0A813IT63_POLGL</name>
<protein>
    <recommendedName>
        <fullName evidence="9">Major facilitator superfamily (MFS) profile domain-containing protein</fullName>
    </recommendedName>
</protein>
<feature type="transmembrane region" description="Helical" evidence="6">
    <location>
        <begin position="318"/>
        <end position="337"/>
    </location>
</feature>
<evidence type="ECO:0000256" key="4">
    <source>
        <dbReference type="ARBA" id="ARBA00022989"/>
    </source>
</evidence>
<evidence type="ECO:0000256" key="6">
    <source>
        <dbReference type="SAM" id="Phobius"/>
    </source>
</evidence>
<dbReference type="Pfam" id="PF07690">
    <property type="entry name" value="MFS_1"/>
    <property type="match status" value="1"/>
</dbReference>
<evidence type="ECO:0000313" key="8">
    <source>
        <dbReference type="Proteomes" id="UP000626109"/>
    </source>
</evidence>
<comment type="subcellular location">
    <subcellularLocation>
        <location evidence="1">Membrane</location>
        <topology evidence="1">Multi-pass membrane protein</topology>
    </subcellularLocation>
</comment>
<gene>
    <name evidence="7" type="ORF">PGLA2088_LOCUS11822</name>
</gene>
<evidence type="ECO:0008006" key="9">
    <source>
        <dbReference type="Google" id="ProtNLM"/>
    </source>
</evidence>
<organism evidence="7 8">
    <name type="scientific">Polarella glacialis</name>
    <name type="common">Dinoflagellate</name>
    <dbReference type="NCBI Taxonomy" id="89957"/>
    <lineage>
        <taxon>Eukaryota</taxon>
        <taxon>Sar</taxon>
        <taxon>Alveolata</taxon>
        <taxon>Dinophyceae</taxon>
        <taxon>Suessiales</taxon>
        <taxon>Suessiaceae</taxon>
        <taxon>Polarella</taxon>
    </lineage>
</organism>